<proteinExistence type="predicted"/>
<evidence type="ECO:0000313" key="1">
    <source>
        <dbReference type="EMBL" id="KAJ0010611.1"/>
    </source>
</evidence>
<dbReference type="EMBL" id="CM047749">
    <property type="protein sequence ID" value="KAJ0010611.1"/>
    <property type="molecule type" value="Genomic_DNA"/>
</dbReference>
<accession>A0ACC0X6Y9</accession>
<gene>
    <name evidence="1" type="ORF">Pint_34077</name>
</gene>
<dbReference type="Proteomes" id="UP001163603">
    <property type="component" value="Chromosome 14"/>
</dbReference>
<evidence type="ECO:0000313" key="2">
    <source>
        <dbReference type="Proteomes" id="UP001163603"/>
    </source>
</evidence>
<organism evidence="1 2">
    <name type="scientific">Pistacia integerrima</name>
    <dbReference type="NCBI Taxonomy" id="434235"/>
    <lineage>
        <taxon>Eukaryota</taxon>
        <taxon>Viridiplantae</taxon>
        <taxon>Streptophyta</taxon>
        <taxon>Embryophyta</taxon>
        <taxon>Tracheophyta</taxon>
        <taxon>Spermatophyta</taxon>
        <taxon>Magnoliopsida</taxon>
        <taxon>eudicotyledons</taxon>
        <taxon>Gunneridae</taxon>
        <taxon>Pentapetalae</taxon>
        <taxon>rosids</taxon>
        <taxon>malvids</taxon>
        <taxon>Sapindales</taxon>
        <taxon>Anacardiaceae</taxon>
        <taxon>Pistacia</taxon>
    </lineage>
</organism>
<protein>
    <submittedName>
        <fullName evidence="1">Uncharacterized protein</fullName>
    </submittedName>
</protein>
<comment type="caution">
    <text evidence="1">The sequence shown here is derived from an EMBL/GenBank/DDBJ whole genome shotgun (WGS) entry which is preliminary data.</text>
</comment>
<reference evidence="2" key="1">
    <citation type="journal article" date="2023" name="G3 (Bethesda)">
        <title>Genome assembly and association tests identify interacting loci associated with vigor, precocity, and sex in interspecific pistachio rootstocks.</title>
        <authorList>
            <person name="Palmer W."/>
            <person name="Jacygrad E."/>
            <person name="Sagayaradj S."/>
            <person name="Cavanaugh K."/>
            <person name="Han R."/>
            <person name="Bertier L."/>
            <person name="Beede B."/>
            <person name="Kafkas S."/>
            <person name="Golino D."/>
            <person name="Preece J."/>
            <person name="Michelmore R."/>
        </authorList>
    </citation>
    <scope>NUCLEOTIDE SEQUENCE [LARGE SCALE GENOMIC DNA]</scope>
</reference>
<sequence>MCLLDLYAGCGAMSISMCIGTSLSGVKLVTWKIFLSFLKEWEKLCQQFSFFGSDKELEQSLNLVSKEEEHEEQEEEEEEEEEENDNTSPMFLIRILKWKGY</sequence>
<name>A0ACC0X6Y9_9ROSI</name>
<keyword evidence="2" id="KW-1185">Reference proteome</keyword>